<protein>
    <recommendedName>
        <fullName evidence="2">Peptidase M6-like domain-containing protein</fullName>
    </recommendedName>
</protein>
<accession>A0A382DJW3</accession>
<sequence>MIAKSLSAFFFLALPLQAKTSIETAYESGELDLATALIYQVQSLRAPDVLPTAYRQTHTRALCGTPQLVQAVNAIPQLGADDQRRLGKLVQRRPNKQQETLSLSGRFLLHYDTEGSEAVPTEDLDGNGVSDYIDLAAVILDSTWILEIDELGYDAPPSDNGLNGDEYDVFFSDLGRGAAYGFTYPEESGNTTYSYLELDNDYTNSIYQQTKGKDALRVTIAHEFHHAIQFGYYQGNDGIWWQESTSTWMEEVAYPHVDDYLQYLPSFLDVPHRALNSGSRLGGFHIYGTSIFSHFLDQRYGREVNLQIWEELARRSSARLEYFDHAIRQVEPGGLGGAISQFGIWNYFTGPRYQQGFYAEGGKYSTVPTRDITLSESLAVRDSSDLDATGSDYLRLEPQLRSGGVTITFDARRGNFNRNLLLIGRDSTEVRPINAPTVRIVGWDQYDEIVLVISSAENSGFAYDYLYGVEFDPDLTDAPPALATELRPNYPNPFHPSEHQQTRLVFDLISPSAKTRLSIFSTTGDLVWQQDL</sequence>
<feature type="non-terminal residue" evidence="1">
    <location>
        <position position="532"/>
    </location>
</feature>
<evidence type="ECO:0008006" key="2">
    <source>
        <dbReference type="Google" id="ProtNLM"/>
    </source>
</evidence>
<dbReference type="NCBIfam" id="NF045524">
    <property type="entry name" value="MXAN_6640_HExxH"/>
    <property type="match status" value="1"/>
</dbReference>
<name>A0A382DJW3_9ZZZZ</name>
<proteinExistence type="predicted"/>
<dbReference type="AlphaFoldDB" id="A0A382DJW3"/>
<gene>
    <name evidence="1" type="ORF">METZ01_LOCUS191542</name>
</gene>
<dbReference type="EMBL" id="UINC01039750">
    <property type="protein sequence ID" value="SVB38688.1"/>
    <property type="molecule type" value="Genomic_DNA"/>
</dbReference>
<reference evidence="1" key="1">
    <citation type="submission" date="2018-05" db="EMBL/GenBank/DDBJ databases">
        <authorList>
            <person name="Lanie J.A."/>
            <person name="Ng W.-L."/>
            <person name="Kazmierczak K.M."/>
            <person name="Andrzejewski T.M."/>
            <person name="Davidsen T.M."/>
            <person name="Wayne K.J."/>
            <person name="Tettelin H."/>
            <person name="Glass J.I."/>
            <person name="Rusch D."/>
            <person name="Podicherti R."/>
            <person name="Tsui H.-C.T."/>
            <person name="Winkler M.E."/>
        </authorList>
    </citation>
    <scope>NUCLEOTIDE SEQUENCE</scope>
</reference>
<evidence type="ECO:0000313" key="1">
    <source>
        <dbReference type="EMBL" id="SVB38688.1"/>
    </source>
</evidence>
<organism evidence="1">
    <name type="scientific">marine metagenome</name>
    <dbReference type="NCBI Taxonomy" id="408172"/>
    <lineage>
        <taxon>unclassified sequences</taxon>
        <taxon>metagenomes</taxon>
        <taxon>ecological metagenomes</taxon>
    </lineage>
</organism>